<proteinExistence type="predicted"/>
<dbReference type="EMBL" id="BLJE01000002">
    <property type="protein sequence ID" value="GFE64740.1"/>
    <property type="molecule type" value="Genomic_DNA"/>
</dbReference>
<dbReference type="InterPro" id="IPR029069">
    <property type="entry name" value="HotDog_dom_sf"/>
</dbReference>
<accession>A0A6N6JG12</accession>
<evidence type="ECO:0000313" key="1">
    <source>
        <dbReference type="EMBL" id="GFE64740.1"/>
    </source>
</evidence>
<dbReference type="SUPFAM" id="SSF54637">
    <property type="entry name" value="Thioesterase/thiol ester dehydrase-isomerase"/>
    <property type="match status" value="1"/>
</dbReference>
<reference evidence="1 2" key="1">
    <citation type="submission" date="2019-12" db="EMBL/GenBank/DDBJ databases">
        <title>Litoreibacter badius sp. nov., a novel bacteriochlorophyll a-containing bacterium in the genus Litoreibacter.</title>
        <authorList>
            <person name="Kanamuro M."/>
            <person name="Takabe Y."/>
            <person name="Mori K."/>
            <person name="Takaichi S."/>
            <person name="Hanada S."/>
        </authorList>
    </citation>
    <scope>NUCLEOTIDE SEQUENCE [LARGE SCALE GENOMIC DNA]</scope>
    <source>
        <strain evidence="1 2">K6</strain>
    </source>
</reference>
<protein>
    <submittedName>
        <fullName evidence="1">Thioesterase</fullName>
    </submittedName>
</protein>
<dbReference type="PANTHER" id="PTHR12475:SF4">
    <property type="entry name" value="PROTEIN THEM6"/>
    <property type="match status" value="1"/>
</dbReference>
<dbReference type="CDD" id="cd00586">
    <property type="entry name" value="4HBT"/>
    <property type="match status" value="1"/>
</dbReference>
<dbReference type="PANTHER" id="PTHR12475">
    <property type="match status" value="1"/>
</dbReference>
<evidence type="ECO:0000313" key="2">
    <source>
        <dbReference type="Proteomes" id="UP000436822"/>
    </source>
</evidence>
<dbReference type="Proteomes" id="UP000436822">
    <property type="component" value="Unassembled WGS sequence"/>
</dbReference>
<sequence length="136" mass="15733">MELNNGRTLTIYDLGRLPFAKRTGLVDVLRRKRWGLTMAGASVRYRRRVRMFETMEIRSKALCWDERFIYLEQSMWVKGAPASSILYRSAVTGKDGIVPPSQVVEELGHDIRSPEPPLWVAEWIKAEAHRPWPPNP</sequence>
<gene>
    <name evidence="1" type="ORF">KIN_18140</name>
</gene>
<organism evidence="1 2">
    <name type="scientific">Litoreibacter roseus</name>
    <dbReference type="NCBI Taxonomy" id="2601869"/>
    <lineage>
        <taxon>Bacteria</taxon>
        <taxon>Pseudomonadati</taxon>
        <taxon>Pseudomonadota</taxon>
        <taxon>Alphaproteobacteria</taxon>
        <taxon>Rhodobacterales</taxon>
        <taxon>Roseobacteraceae</taxon>
        <taxon>Litoreibacter</taxon>
    </lineage>
</organism>
<dbReference type="InterPro" id="IPR051490">
    <property type="entry name" value="THEM6_lcsJ_thioesterase"/>
</dbReference>
<dbReference type="AlphaFoldDB" id="A0A6N6JG12"/>
<comment type="caution">
    <text evidence="1">The sequence shown here is derived from an EMBL/GenBank/DDBJ whole genome shotgun (WGS) entry which is preliminary data.</text>
</comment>
<keyword evidence="2" id="KW-1185">Reference proteome</keyword>
<dbReference type="Gene3D" id="3.10.129.10">
    <property type="entry name" value="Hotdog Thioesterase"/>
    <property type="match status" value="1"/>
</dbReference>
<dbReference type="Pfam" id="PF13279">
    <property type="entry name" value="4HBT_2"/>
    <property type="match status" value="1"/>
</dbReference>
<name>A0A6N6JG12_9RHOB</name>